<dbReference type="RefSeq" id="WP_318347507.1">
    <property type="nucleotide sequence ID" value="NZ_AP018694.1"/>
</dbReference>
<dbReference type="Proteomes" id="UP001193389">
    <property type="component" value="Chromosome"/>
</dbReference>
<protein>
    <recommendedName>
        <fullName evidence="4">tRNA_anti-like</fullName>
    </recommendedName>
</protein>
<name>A0A5K7SDB0_9BACT</name>
<proteinExistence type="predicted"/>
<evidence type="ECO:0000313" key="3">
    <source>
        <dbReference type="Proteomes" id="UP001193389"/>
    </source>
</evidence>
<sequence length="142" mass="15446">MKIKYAIILVLTVIAIGAGIGLKMFFKPHANVNKLEAEFKMEASKLMDEFQKDEATATTKYSEKVLEINGNLVAKNKLPNGTNLLILEDEMAGISCQLDSLWSASNQSVIEALQTGKPVSVKGVCKGYLMEIKVSPAVVVTK</sequence>
<dbReference type="Pfam" id="PF12869">
    <property type="entry name" value="tRNA_anti-like"/>
    <property type="match status" value="1"/>
</dbReference>
<gene>
    <name evidence="2" type="ORF">AQPE_3420</name>
</gene>
<keyword evidence="1" id="KW-0472">Membrane</keyword>
<reference evidence="2" key="1">
    <citation type="journal article" date="2020" name="Int. J. Syst. Evol. Microbiol.">
        <title>Aquipluma nitroreducens gen. nov. sp. nov., a novel facultatively anaerobic bacterium isolated from a freshwater lake.</title>
        <authorList>
            <person name="Watanabe M."/>
            <person name="Kojima H."/>
            <person name="Fukui M."/>
        </authorList>
    </citation>
    <scope>NUCLEOTIDE SEQUENCE</scope>
    <source>
        <strain evidence="2">MeG22</strain>
    </source>
</reference>
<evidence type="ECO:0008006" key="4">
    <source>
        <dbReference type="Google" id="ProtNLM"/>
    </source>
</evidence>
<dbReference type="EMBL" id="AP018694">
    <property type="protein sequence ID" value="BBE19244.1"/>
    <property type="molecule type" value="Genomic_DNA"/>
</dbReference>
<feature type="transmembrane region" description="Helical" evidence="1">
    <location>
        <begin position="6"/>
        <end position="26"/>
    </location>
</feature>
<evidence type="ECO:0000256" key="1">
    <source>
        <dbReference type="SAM" id="Phobius"/>
    </source>
</evidence>
<dbReference type="AlphaFoldDB" id="A0A5K7SDB0"/>
<keyword evidence="3" id="KW-1185">Reference proteome</keyword>
<keyword evidence="1" id="KW-0812">Transmembrane</keyword>
<accession>A0A5K7SDB0</accession>
<dbReference type="KEGG" id="anf:AQPE_3420"/>
<evidence type="ECO:0000313" key="2">
    <source>
        <dbReference type="EMBL" id="BBE19244.1"/>
    </source>
</evidence>
<dbReference type="InterPro" id="IPR024422">
    <property type="entry name" value="Protein_unknown_function_OB"/>
</dbReference>
<organism evidence="2 3">
    <name type="scientific">Aquipluma nitroreducens</name>
    <dbReference type="NCBI Taxonomy" id="2010828"/>
    <lineage>
        <taxon>Bacteria</taxon>
        <taxon>Pseudomonadati</taxon>
        <taxon>Bacteroidota</taxon>
        <taxon>Bacteroidia</taxon>
        <taxon>Marinilabiliales</taxon>
        <taxon>Prolixibacteraceae</taxon>
        <taxon>Aquipluma</taxon>
    </lineage>
</organism>
<keyword evidence="1" id="KW-1133">Transmembrane helix</keyword>